<protein>
    <submittedName>
        <fullName evidence="2">Uncharacterized protein</fullName>
    </submittedName>
</protein>
<feature type="region of interest" description="Disordered" evidence="1">
    <location>
        <begin position="1"/>
        <end position="23"/>
    </location>
</feature>
<accession>W1NMI7</accession>
<proteinExistence type="predicted"/>
<dbReference type="Gramene" id="ERM96504">
    <property type="protein sequence ID" value="ERM96504"/>
    <property type="gene ID" value="AMTR_s00001p00261550"/>
</dbReference>
<dbReference type="AlphaFoldDB" id="W1NMI7"/>
<evidence type="ECO:0000256" key="1">
    <source>
        <dbReference type="SAM" id="MobiDB-lite"/>
    </source>
</evidence>
<organism evidence="2 3">
    <name type="scientific">Amborella trichopoda</name>
    <dbReference type="NCBI Taxonomy" id="13333"/>
    <lineage>
        <taxon>Eukaryota</taxon>
        <taxon>Viridiplantae</taxon>
        <taxon>Streptophyta</taxon>
        <taxon>Embryophyta</taxon>
        <taxon>Tracheophyta</taxon>
        <taxon>Spermatophyta</taxon>
        <taxon>Magnoliopsida</taxon>
        <taxon>Amborellales</taxon>
        <taxon>Amborellaceae</taxon>
        <taxon>Amborella</taxon>
    </lineage>
</organism>
<feature type="non-terminal residue" evidence="2">
    <location>
        <position position="166"/>
    </location>
</feature>
<name>W1NMI7_AMBTC</name>
<reference evidence="3" key="1">
    <citation type="journal article" date="2013" name="Science">
        <title>The Amborella genome and the evolution of flowering plants.</title>
        <authorList>
            <consortium name="Amborella Genome Project"/>
        </authorList>
    </citation>
    <scope>NUCLEOTIDE SEQUENCE [LARGE SCALE GENOMIC DNA]</scope>
</reference>
<feature type="non-terminal residue" evidence="2">
    <location>
        <position position="1"/>
    </location>
</feature>
<keyword evidence="3" id="KW-1185">Reference proteome</keyword>
<evidence type="ECO:0000313" key="2">
    <source>
        <dbReference type="EMBL" id="ERM96504.1"/>
    </source>
</evidence>
<feature type="compositionally biased region" description="Polar residues" evidence="1">
    <location>
        <begin position="7"/>
        <end position="23"/>
    </location>
</feature>
<dbReference type="HOGENOM" id="CLU_1606871_0_0_1"/>
<sequence length="166" mass="18052">FKIDNMTGRNSASTFSRRPVHSANQPYTFKQQLGSSSVEFTGVGGGVYTNIVRKFSSSPGDKRRNPEPSRSLVSDWETIYNLYPRFPSQSSHPKPFVHVLQSQPKTPASYTKIVASNVPVPLSSLSSSPLPPAVPTVDCLSEDPNLPIQIPDSVSRPLSAKLQAAL</sequence>
<dbReference type="Proteomes" id="UP000017836">
    <property type="component" value="Unassembled WGS sequence"/>
</dbReference>
<gene>
    <name evidence="2" type="ORF">AMTR_s00001p00261550</name>
</gene>
<evidence type="ECO:0000313" key="3">
    <source>
        <dbReference type="Proteomes" id="UP000017836"/>
    </source>
</evidence>
<dbReference type="EMBL" id="KI397142">
    <property type="protein sequence ID" value="ERM96504.1"/>
    <property type="molecule type" value="Genomic_DNA"/>
</dbReference>